<feature type="transmembrane region" description="Helical" evidence="2">
    <location>
        <begin position="41"/>
        <end position="67"/>
    </location>
</feature>
<keyword evidence="2" id="KW-1133">Transmembrane helix</keyword>
<dbReference type="PANTHER" id="PTHR36760:SF1">
    <property type="entry name" value="ACIDIC LEUCINE-RICH NUCLEAR PHOSPHOPROTEIN 32 FAMILY B PROTEIN"/>
    <property type="match status" value="1"/>
</dbReference>
<dbReference type="PANTHER" id="PTHR36760">
    <property type="entry name" value="ACIDIC LEUCINE-RICH NUCLEAR PHOSPHOPROTEIN 32 FAMILY B PROTEIN"/>
    <property type="match status" value="1"/>
</dbReference>
<evidence type="ECO:0000313" key="5">
    <source>
        <dbReference type="Proteomes" id="UP000012960"/>
    </source>
</evidence>
<gene>
    <name evidence="3" type="ORF">GSMUA_89660.1</name>
</gene>
<feature type="compositionally biased region" description="Acidic residues" evidence="1">
    <location>
        <begin position="309"/>
        <end position="326"/>
    </location>
</feature>
<evidence type="ECO:0000256" key="1">
    <source>
        <dbReference type="SAM" id="MobiDB-lite"/>
    </source>
</evidence>
<dbReference type="EMBL" id="HG996472">
    <property type="protein sequence ID" value="CAG1833046.1"/>
    <property type="molecule type" value="Genomic_DNA"/>
</dbReference>
<proteinExistence type="predicted"/>
<dbReference type="Gramene" id="Ma08_t28880.1">
    <property type="protein sequence ID" value="Ma08_p28880.1"/>
    <property type="gene ID" value="Ma08_g28880"/>
</dbReference>
<reference evidence="4" key="2">
    <citation type="submission" date="2021-05" db="UniProtKB">
        <authorList>
            <consortium name="EnsemblPlants"/>
        </authorList>
    </citation>
    <scope>IDENTIFICATION</scope>
    <source>
        <strain evidence="4">subsp. malaccensis</strain>
    </source>
</reference>
<dbReference type="Proteomes" id="UP000012960">
    <property type="component" value="Unplaced"/>
</dbReference>
<dbReference type="OrthoDB" id="1939140at2759"/>
<organism evidence="4 5">
    <name type="scientific">Musa acuminata subsp. malaccensis</name>
    <name type="common">Wild banana</name>
    <name type="synonym">Musa malaccensis</name>
    <dbReference type="NCBI Taxonomy" id="214687"/>
    <lineage>
        <taxon>Eukaryota</taxon>
        <taxon>Viridiplantae</taxon>
        <taxon>Streptophyta</taxon>
        <taxon>Embryophyta</taxon>
        <taxon>Tracheophyta</taxon>
        <taxon>Spermatophyta</taxon>
        <taxon>Magnoliopsida</taxon>
        <taxon>Liliopsida</taxon>
        <taxon>Zingiberales</taxon>
        <taxon>Musaceae</taxon>
        <taxon>Musa</taxon>
    </lineage>
</organism>
<dbReference type="OMA" id="ERHNAMA"/>
<keyword evidence="2" id="KW-0472">Membrane</keyword>
<keyword evidence="5" id="KW-1185">Reference proteome</keyword>
<evidence type="ECO:0000256" key="2">
    <source>
        <dbReference type="SAM" id="Phobius"/>
    </source>
</evidence>
<accession>A0A804KBX6</accession>
<dbReference type="InParanoid" id="A0A804KBX6"/>
<evidence type="ECO:0000313" key="3">
    <source>
        <dbReference type="EMBL" id="CAG1833046.1"/>
    </source>
</evidence>
<evidence type="ECO:0000313" key="4">
    <source>
        <dbReference type="EnsemblPlants" id="Ma08_p28880.1"/>
    </source>
</evidence>
<sequence>MSKLWTSCNAGLLLAILLDDFLSFCTFLTSHPLHLAYLLFFFPYLAQLLSFLSPLLLSTVVLLLVLLTISPYLDEAPPAAPPEFVGKTCCIVLSILKDNLHGNGRIDQLDQFASIILSSIDDASPSSQESAAQALFGEFFEDACSDPEAEEKCLASAVGGGGSSLEETPTDVALGISATDGEHQVANSGTGILCGATEAQAKGMPNAREVLGSHREFAEPKRDEDRAEHLTESMTIERLQSYGSIRKEKEWKRTLACKLYEERMTYKLCKERKVAEGGEEMDLLWEAYEANASETDTKKKEKKARRVELEEEEEEEEAEEDEEEEATTGQLCCLQALKLSAGKMNLGMGKRNLMKISKVLKGMRMFHVGSRKSTKA</sequence>
<feature type="region of interest" description="Disordered" evidence="1">
    <location>
        <begin position="292"/>
        <end position="327"/>
    </location>
</feature>
<reference evidence="3" key="1">
    <citation type="submission" date="2021-03" db="EMBL/GenBank/DDBJ databases">
        <authorList>
            <consortium name="Genoscope - CEA"/>
            <person name="William W."/>
        </authorList>
    </citation>
    <scope>NUCLEOTIDE SEQUENCE</scope>
    <source>
        <strain evidence="3">Doubled-haploid Pahang</strain>
    </source>
</reference>
<keyword evidence="2" id="KW-0812">Transmembrane</keyword>
<dbReference type="EnsemblPlants" id="Ma08_t28880.1">
    <property type="protein sequence ID" value="Ma08_p28880.1"/>
    <property type="gene ID" value="Ma08_g28880"/>
</dbReference>
<dbReference type="AlphaFoldDB" id="A0A804KBX6"/>
<name>A0A804KBX6_MUSAM</name>
<protein>
    <submittedName>
        <fullName evidence="3">(wild Malaysian banana) hypothetical protein</fullName>
    </submittedName>
</protein>